<dbReference type="GO" id="GO:0004640">
    <property type="term" value="F:phosphoribosylanthranilate isomerase activity"/>
    <property type="evidence" value="ECO:0007669"/>
    <property type="project" value="TreeGrafter"/>
</dbReference>
<keyword evidence="4" id="KW-0028">Amino-acid biosynthesis</keyword>
<dbReference type="UniPathway" id="UPA00035">
    <property type="reaction ID" value="UER00043"/>
</dbReference>
<dbReference type="AlphaFoldDB" id="A0A7V3YGZ0"/>
<evidence type="ECO:0000259" key="9">
    <source>
        <dbReference type="Pfam" id="PF00218"/>
    </source>
</evidence>
<dbReference type="FunFam" id="3.20.20.70:FF:000024">
    <property type="entry name" value="Indole-3-glycerol phosphate synthase"/>
    <property type="match status" value="1"/>
</dbReference>
<gene>
    <name evidence="10" type="ORF">ENV30_06010</name>
</gene>
<dbReference type="InterPro" id="IPR045186">
    <property type="entry name" value="Indole-3-glycerol_P_synth"/>
</dbReference>
<dbReference type="EMBL" id="DTFV01000085">
    <property type="protein sequence ID" value="HGI30845.1"/>
    <property type="molecule type" value="Genomic_DNA"/>
</dbReference>
<dbReference type="PANTHER" id="PTHR22854">
    <property type="entry name" value="TRYPTOPHAN BIOSYNTHESIS PROTEIN"/>
    <property type="match status" value="1"/>
</dbReference>
<dbReference type="GO" id="GO:0004425">
    <property type="term" value="F:indole-3-glycerol-phosphate synthase activity"/>
    <property type="evidence" value="ECO:0007669"/>
    <property type="project" value="UniProtKB-EC"/>
</dbReference>
<evidence type="ECO:0000256" key="6">
    <source>
        <dbReference type="ARBA" id="ARBA00022822"/>
    </source>
</evidence>
<dbReference type="InterPro" id="IPR013785">
    <property type="entry name" value="Aldolase_TIM"/>
</dbReference>
<dbReference type="CDD" id="cd00331">
    <property type="entry name" value="IGPS"/>
    <property type="match status" value="1"/>
</dbReference>
<evidence type="ECO:0000256" key="3">
    <source>
        <dbReference type="ARBA" id="ARBA00012362"/>
    </source>
</evidence>
<evidence type="ECO:0000256" key="7">
    <source>
        <dbReference type="ARBA" id="ARBA00023141"/>
    </source>
</evidence>
<evidence type="ECO:0000256" key="4">
    <source>
        <dbReference type="ARBA" id="ARBA00022605"/>
    </source>
</evidence>
<protein>
    <recommendedName>
        <fullName evidence="3">indole-3-glycerol-phosphate synthase</fullName>
        <ecNumber evidence="3">4.1.1.48</ecNumber>
    </recommendedName>
</protein>
<comment type="pathway">
    <text evidence="2">Amino-acid biosynthesis; L-tryptophan biosynthesis; L-tryptophan from chorismate: step 4/5.</text>
</comment>
<keyword evidence="5" id="KW-0210">Decarboxylase</keyword>
<dbReference type="Gene3D" id="3.20.20.70">
    <property type="entry name" value="Aldolase class I"/>
    <property type="match status" value="1"/>
</dbReference>
<evidence type="ECO:0000256" key="8">
    <source>
        <dbReference type="ARBA" id="ARBA00023239"/>
    </source>
</evidence>
<keyword evidence="7" id="KW-0057">Aromatic amino acid biosynthesis</keyword>
<dbReference type="InterPro" id="IPR013798">
    <property type="entry name" value="Indole-3-glycerol_P_synth_dom"/>
</dbReference>
<organism evidence="10">
    <name type="scientific">Candidatus Caldatribacterium californiense</name>
    <dbReference type="NCBI Taxonomy" id="1454726"/>
    <lineage>
        <taxon>Bacteria</taxon>
        <taxon>Pseudomonadati</taxon>
        <taxon>Atribacterota</taxon>
        <taxon>Atribacteria</taxon>
        <taxon>Atribacterales</taxon>
        <taxon>Candidatus Caldatribacteriaceae</taxon>
        <taxon>Candidatus Caldatribacterium</taxon>
    </lineage>
</organism>
<accession>A0A7V3YGZ0</accession>
<comment type="catalytic activity">
    <reaction evidence="1">
        <text>1-(2-carboxyphenylamino)-1-deoxy-D-ribulose 5-phosphate + H(+) = (1S,2R)-1-C-(indol-3-yl)glycerol 3-phosphate + CO2 + H2O</text>
        <dbReference type="Rhea" id="RHEA:23476"/>
        <dbReference type="ChEBI" id="CHEBI:15377"/>
        <dbReference type="ChEBI" id="CHEBI:15378"/>
        <dbReference type="ChEBI" id="CHEBI:16526"/>
        <dbReference type="ChEBI" id="CHEBI:58613"/>
        <dbReference type="ChEBI" id="CHEBI:58866"/>
        <dbReference type="EC" id="4.1.1.48"/>
    </reaction>
</comment>
<dbReference type="SUPFAM" id="SSF51366">
    <property type="entry name" value="Ribulose-phoshate binding barrel"/>
    <property type="match status" value="1"/>
</dbReference>
<proteinExistence type="predicted"/>
<dbReference type="EC" id="4.1.1.48" evidence="3"/>
<evidence type="ECO:0000313" key="10">
    <source>
        <dbReference type="EMBL" id="HGI30845.1"/>
    </source>
</evidence>
<name>A0A7V3YGZ0_9BACT</name>
<dbReference type="InterPro" id="IPR011060">
    <property type="entry name" value="RibuloseP-bd_barrel"/>
</dbReference>
<sequence>MEGILEAIVTAKKRRLLARERPYLPSEIARIFATSTKSSFLTSLQDPHPHIIAEIKLASPSRGRFITLQDVPRFLALYEEGGARAISVVTEEDHFQGSLELLREVVTKTRLPVLRKDFVLEETQIYETAEAGARAILLIARIVSRERLKRFVELAELLGLVPVVEVHDEGDLQKALFASARVIGINNRDLATFRVSLATTLRLLPLIPEGTVVIAESGIHTREDVEMLLEAGVRNFLVGEALLMSRNPQKTLLELRGEREIACC</sequence>
<keyword evidence="6" id="KW-0822">Tryptophan biosynthesis</keyword>
<reference evidence="10" key="1">
    <citation type="journal article" date="2020" name="mSystems">
        <title>Genome- and Community-Level Interaction Insights into Carbon Utilization and Element Cycling Functions of Hydrothermarchaeota in Hydrothermal Sediment.</title>
        <authorList>
            <person name="Zhou Z."/>
            <person name="Liu Y."/>
            <person name="Xu W."/>
            <person name="Pan J."/>
            <person name="Luo Z.H."/>
            <person name="Li M."/>
        </authorList>
    </citation>
    <scope>NUCLEOTIDE SEQUENCE [LARGE SCALE GENOMIC DNA]</scope>
    <source>
        <strain evidence="10">SpSt-747</strain>
    </source>
</reference>
<evidence type="ECO:0000256" key="2">
    <source>
        <dbReference type="ARBA" id="ARBA00004696"/>
    </source>
</evidence>
<evidence type="ECO:0000256" key="1">
    <source>
        <dbReference type="ARBA" id="ARBA00001633"/>
    </source>
</evidence>
<comment type="caution">
    <text evidence="10">The sequence shown here is derived from an EMBL/GenBank/DDBJ whole genome shotgun (WGS) entry which is preliminary data.</text>
</comment>
<dbReference type="GO" id="GO:0000162">
    <property type="term" value="P:L-tryptophan biosynthetic process"/>
    <property type="evidence" value="ECO:0007669"/>
    <property type="project" value="UniProtKB-UniPathway"/>
</dbReference>
<feature type="domain" description="Indole-3-glycerol phosphate synthase" evidence="9">
    <location>
        <begin position="6"/>
        <end position="253"/>
    </location>
</feature>
<dbReference type="PANTHER" id="PTHR22854:SF2">
    <property type="entry name" value="INDOLE-3-GLYCEROL-PHOSPHATE SYNTHASE"/>
    <property type="match status" value="1"/>
</dbReference>
<evidence type="ECO:0000256" key="5">
    <source>
        <dbReference type="ARBA" id="ARBA00022793"/>
    </source>
</evidence>
<keyword evidence="8" id="KW-0456">Lyase</keyword>
<dbReference type="Pfam" id="PF00218">
    <property type="entry name" value="IGPS"/>
    <property type="match status" value="1"/>
</dbReference>